<dbReference type="EMBL" id="CABHML010000035">
    <property type="protein sequence ID" value="VUW82897.1"/>
    <property type="molecule type" value="Genomic_DNA"/>
</dbReference>
<organism evidence="1 2">
    <name type="scientific">Bifidobacterium longum subsp. infantis</name>
    <dbReference type="NCBI Taxonomy" id="1682"/>
    <lineage>
        <taxon>Bacteria</taxon>
        <taxon>Bacillati</taxon>
        <taxon>Actinomycetota</taxon>
        <taxon>Actinomycetes</taxon>
        <taxon>Bifidobacteriales</taxon>
        <taxon>Bifidobacteriaceae</taxon>
        <taxon>Bifidobacterium</taxon>
    </lineage>
</organism>
<accession>A0A564RXH0</accession>
<protein>
    <submittedName>
        <fullName evidence="1">Uncharacterized protein</fullName>
    </submittedName>
</protein>
<evidence type="ECO:0000313" key="2">
    <source>
        <dbReference type="Proteomes" id="UP000319252"/>
    </source>
</evidence>
<name>A0A564RXH0_BIFLI</name>
<gene>
    <name evidence="1" type="ORF">BLONGUMMC1_00817</name>
</gene>
<evidence type="ECO:0000313" key="1">
    <source>
        <dbReference type="EMBL" id="VUW82897.1"/>
    </source>
</evidence>
<dbReference type="RefSeq" id="WP_154050145.1">
    <property type="nucleotide sequence ID" value="NZ_CABHML010000035.1"/>
</dbReference>
<proteinExistence type="predicted"/>
<dbReference type="Proteomes" id="UP000319252">
    <property type="component" value="Unassembled WGS sequence"/>
</dbReference>
<reference evidence="1 2" key="1">
    <citation type="submission" date="2019-07" db="EMBL/GenBank/DDBJ databases">
        <authorList>
            <person name="Chang H.-W."/>
            <person name="Raman A."/>
            <person name="Venkatesh S."/>
            <person name="Gehrig J."/>
        </authorList>
    </citation>
    <scope>NUCLEOTIDE SEQUENCE [LARGE SCALE GENOMIC DNA]</scope>
    <source>
        <strain evidence="1">B.longum_ssp_infantis_4</strain>
    </source>
</reference>
<dbReference type="AlphaFoldDB" id="A0A564RXH0"/>
<sequence>MNAAGIPTPNNAGVRPVFPSICSQKKPIEFFWFQTDVAADLEEAFEEYVAPQFESDYAASMAEEEFLDTIDRAKKGVLKPVYEVKEINAKTTSPERIFEIRNGWPNTKRGSGKSQYLGSRLFHAEPRELGDVALGLFLMAKREMQTDTMLWQTQTADAIYAKQRLQECRANNWEGIKSC</sequence>